<evidence type="ECO:0000256" key="8">
    <source>
        <dbReference type="ARBA" id="ARBA00023128"/>
    </source>
</evidence>
<dbReference type="EMBL" id="VXIV02001672">
    <property type="protein sequence ID" value="KAF6030776.1"/>
    <property type="molecule type" value="Genomic_DNA"/>
</dbReference>
<keyword evidence="9" id="KW-0472">Membrane</keyword>
<comment type="subcellular location">
    <subcellularLocation>
        <location evidence="1">Mitochondrion outer membrane</location>
        <topology evidence="1">Multi-pass membrane protein</topology>
    </subcellularLocation>
</comment>
<dbReference type="GO" id="GO:0008320">
    <property type="term" value="F:protein transmembrane transporter activity"/>
    <property type="evidence" value="ECO:0007669"/>
    <property type="project" value="InterPro"/>
</dbReference>
<dbReference type="AlphaFoldDB" id="A0A7J7JZJ8"/>
<evidence type="ECO:0000256" key="2">
    <source>
        <dbReference type="ARBA" id="ARBA00010510"/>
    </source>
</evidence>
<evidence type="ECO:0000256" key="4">
    <source>
        <dbReference type="ARBA" id="ARBA00022452"/>
    </source>
</evidence>
<dbReference type="InterPro" id="IPR027246">
    <property type="entry name" value="Porin_Euk/Tom40"/>
</dbReference>
<keyword evidence="4" id="KW-1134">Transmembrane beta strand</keyword>
<keyword evidence="3" id="KW-0813">Transport</keyword>
<protein>
    <submittedName>
        <fullName evidence="11">TOMM40L</fullName>
    </submittedName>
</protein>
<reference evidence="11" key="1">
    <citation type="submission" date="2020-06" db="EMBL/GenBank/DDBJ databases">
        <title>Draft genome of Bugula neritina, a colonial animal packing powerful symbionts and potential medicines.</title>
        <authorList>
            <person name="Rayko M."/>
        </authorList>
    </citation>
    <scope>NUCLEOTIDE SEQUENCE [LARGE SCALE GENOMIC DNA]</scope>
    <source>
        <strain evidence="11">Kwan_BN1</strain>
    </source>
</reference>
<keyword evidence="5" id="KW-0812">Transmembrane</keyword>
<name>A0A7J7JZJ8_BUGNE</name>
<comment type="similarity">
    <text evidence="2">Belongs to the Tom40 family.</text>
</comment>
<evidence type="ECO:0000256" key="3">
    <source>
        <dbReference type="ARBA" id="ARBA00022448"/>
    </source>
</evidence>
<dbReference type="PANTHER" id="PTHR10802">
    <property type="entry name" value="MITOCHONDRIAL IMPORT RECEPTOR SUBUNIT TOM40"/>
    <property type="match status" value="1"/>
</dbReference>
<dbReference type="CDD" id="cd07305">
    <property type="entry name" value="Porin3_Tom40"/>
    <property type="match status" value="1"/>
</dbReference>
<dbReference type="OrthoDB" id="19656at2759"/>
<evidence type="ECO:0000313" key="11">
    <source>
        <dbReference type="EMBL" id="KAF6030776.1"/>
    </source>
</evidence>
<accession>A0A7J7JZJ8</accession>
<keyword evidence="12" id="KW-1185">Reference proteome</keyword>
<organism evidence="11 12">
    <name type="scientific">Bugula neritina</name>
    <name type="common">Brown bryozoan</name>
    <name type="synonym">Sertularia neritina</name>
    <dbReference type="NCBI Taxonomy" id="10212"/>
    <lineage>
        <taxon>Eukaryota</taxon>
        <taxon>Metazoa</taxon>
        <taxon>Spiralia</taxon>
        <taxon>Lophotrochozoa</taxon>
        <taxon>Bryozoa</taxon>
        <taxon>Gymnolaemata</taxon>
        <taxon>Cheilostomatida</taxon>
        <taxon>Flustrina</taxon>
        <taxon>Buguloidea</taxon>
        <taxon>Bugulidae</taxon>
        <taxon>Bugula</taxon>
    </lineage>
</organism>
<dbReference type="Proteomes" id="UP000593567">
    <property type="component" value="Unassembled WGS sequence"/>
</dbReference>
<evidence type="ECO:0000256" key="6">
    <source>
        <dbReference type="ARBA" id="ARBA00022787"/>
    </source>
</evidence>
<gene>
    <name evidence="11" type="ORF">EB796_010897</name>
</gene>
<dbReference type="GO" id="GO:0005741">
    <property type="term" value="C:mitochondrial outer membrane"/>
    <property type="evidence" value="ECO:0007669"/>
    <property type="project" value="UniProtKB-SubCell"/>
</dbReference>
<feature type="region of interest" description="Disordered" evidence="10">
    <location>
        <begin position="1"/>
        <end position="92"/>
    </location>
</feature>
<evidence type="ECO:0000256" key="10">
    <source>
        <dbReference type="SAM" id="MobiDB-lite"/>
    </source>
</evidence>
<evidence type="ECO:0000256" key="7">
    <source>
        <dbReference type="ARBA" id="ARBA00022927"/>
    </source>
</evidence>
<feature type="compositionally biased region" description="Polar residues" evidence="10">
    <location>
        <begin position="57"/>
        <end position="74"/>
    </location>
</feature>
<dbReference type="GO" id="GO:0030150">
    <property type="term" value="P:protein import into mitochondrial matrix"/>
    <property type="evidence" value="ECO:0007669"/>
    <property type="project" value="InterPro"/>
</dbReference>
<sequence>MIGMGNKFSQDSPTQVRPPFTVKASEPDTHNEGLFSSLKSALGGSSNPPALKPTEPTEITSSGDSLSQTPSKPNESPIAEDPRTITSSLPSFPGTWNELHKVKELLPQPFDGIRAVFNKGLSHHFQVSHNFTLAAMQPSSYKFGATYAGTKQLSQSETFPILTGEMDPSGNLTAQCLHAFTSNTRSRLIAQHQNGELAALELGTDYRGSKCTLSLTAANPDLLAQTGIYIGHCLFAVKPNLAVGAEALFQRVLHPALGQVVSQLSGGLVAKYNGEDWSATAQISPLEMSLHTSYYHKMNEHQAVGVELEGRGAAGECSATLAYSFEIPNAECTVKASIDSNLSIATTIDKKLTPLPMSLTLCCQGNPKESPVHCWNWSLHWLT</sequence>
<evidence type="ECO:0000256" key="1">
    <source>
        <dbReference type="ARBA" id="ARBA00004374"/>
    </source>
</evidence>
<evidence type="ECO:0000256" key="9">
    <source>
        <dbReference type="ARBA" id="ARBA00023136"/>
    </source>
</evidence>
<evidence type="ECO:0000313" key="12">
    <source>
        <dbReference type="Proteomes" id="UP000593567"/>
    </source>
</evidence>
<proteinExistence type="inferred from homology"/>
<dbReference type="Gene3D" id="2.40.160.10">
    <property type="entry name" value="Porin"/>
    <property type="match status" value="1"/>
</dbReference>
<feature type="compositionally biased region" description="Polar residues" evidence="10">
    <location>
        <begin position="37"/>
        <end position="48"/>
    </location>
</feature>
<keyword evidence="6" id="KW-1000">Mitochondrion outer membrane</keyword>
<keyword evidence="8" id="KW-0496">Mitochondrion</keyword>
<dbReference type="InterPro" id="IPR023614">
    <property type="entry name" value="Porin_dom_sf"/>
</dbReference>
<evidence type="ECO:0000256" key="5">
    <source>
        <dbReference type="ARBA" id="ARBA00022692"/>
    </source>
</evidence>
<keyword evidence="7" id="KW-0653">Protein transport</keyword>
<dbReference type="Pfam" id="PF01459">
    <property type="entry name" value="Porin_3"/>
    <property type="match status" value="1"/>
</dbReference>
<comment type="caution">
    <text evidence="11">The sequence shown here is derived from an EMBL/GenBank/DDBJ whole genome shotgun (WGS) entry which is preliminary data.</text>
</comment>
<dbReference type="InterPro" id="IPR037930">
    <property type="entry name" value="Tom40"/>
</dbReference>